<keyword evidence="7" id="KW-1185">Reference proteome</keyword>
<keyword evidence="4" id="KW-0833">Ubl conjugation pathway</keyword>
<comment type="pathway">
    <text evidence="1">Protein modification; protein ubiquitination.</text>
</comment>
<evidence type="ECO:0000313" key="6">
    <source>
        <dbReference type="EMBL" id="KAK8842993.1"/>
    </source>
</evidence>
<comment type="caution">
    <text evidence="6">The sequence shown here is derived from an EMBL/GenBank/DDBJ whole genome shotgun (WGS) entry which is preliminary data.</text>
</comment>
<dbReference type="InterPro" id="IPR051628">
    <property type="entry name" value="LUBAC_E3_Ligases"/>
</dbReference>
<accession>A0ABR2HBQ6</accession>
<protein>
    <recommendedName>
        <fullName evidence="8">RING-type domain-containing protein</fullName>
    </recommendedName>
</protein>
<reference evidence="6 7" key="1">
    <citation type="submission" date="2024-04" db="EMBL/GenBank/DDBJ databases">
        <title>Tritrichomonas musculus Genome.</title>
        <authorList>
            <person name="Alves-Ferreira E."/>
            <person name="Grigg M."/>
            <person name="Lorenzi H."/>
            <person name="Galac M."/>
        </authorList>
    </citation>
    <scope>NUCLEOTIDE SEQUENCE [LARGE SCALE GENOMIC DNA]</scope>
    <source>
        <strain evidence="6 7">EAF2021</strain>
    </source>
</reference>
<dbReference type="EMBL" id="JAPFFF010000036">
    <property type="protein sequence ID" value="KAK8842993.1"/>
    <property type="molecule type" value="Genomic_DNA"/>
</dbReference>
<evidence type="ECO:0000256" key="5">
    <source>
        <dbReference type="ARBA" id="ARBA00022833"/>
    </source>
</evidence>
<name>A0ABR2HBQ6_9EUKA</name>
<dbReference type="CDD" id="cd20335">
    <property type="entry name" value="BRcat_RBR"/>
    <property type="match status" value="1"/>
</dbReference>
<sequence length="1069" mass="122671">MINALIEDNKRNVHFVFKVQNHRKIDKVVPFIRRCDLIKSILQLRSIDVDFEKQRNLPDEPVYDNVVNQMNNLKKLNLIKPKSGELTELGKQVSKFSFVSPYLAIATANFKKNQEFAFLVSLIIDKSIELIENSQAPLLCDHFCNESDVVTILYTILALNTNERSEIINENEVKYENSGISMSALELFYLAITNTFHKKNKAEGRESMINSIKWSKGQLGGTIAMIDEYINLLDKDKFLNIRKAAFNYIVGVGTISEPTIVYKANDVLKFDDDSSEDALVKFSKRPGCNGLQSPGNIIVLSFQIEEAIKLNRGFLLHRDLSAEEENLGVVSQEAKSFLNSCFFVALFEAYWNGNPMVSNLIPIYHSKNPKKDAGFLIHINECNKKTYISYCPKTQDVRDEMNRSISFLSSLMPYVPRSIVSKSDTPLCAVEIISYGTSEKYQSHVFLIDQPTKPKPIAYPLNKQLLEYAGSKIDELRKTNPKIRFSITGESIYYKFNGKRQVEADFSYPDVDPNIKSVFDPFHSSHLVLLIDQDYGNKPSVSPIPWISNSKADGDKMKQNENDETDMMIDISTKIINDLGSIRRSEDLFFITLNNGYPSVKKGEIPDFIQEQIGYDESDQRAIKLGIHQLIQQISKKLIDIWDDSYHKCEIDDQISNILISNSFPVTSVTHEPTVEIIVYHLPRFGIQKEEFEQKVNEIADKFGFLNYFRPNYKVGGHDVETESRVLGEMVIGLLGQNCCIECATCISKQFPLFQGDEDLGIKLSITMTMSAMDTLQSLHEIYPHLGIVPKIGPVDKVIHVPECEIEAMKDLVKKNKQWRFNEDYRILIIKLDEEEEAKRKMQKVRQEKMNTTCFLSCGMDEPELLPQFLFVNEEDGTVKQIGICKKCAKDMFASYEDIQFVYNPDKHMIYLDRLKQLPMTIKGIQLIPQIENGKNEWWPQIPLGQLIWALISDPYDDLTSFVKAWFTIATEYAIQHSDYFMFCPDHPQIPIIRPGDNETVKCPVCDMIYCKDCNSWHKMDAECSEGFIRDEVKRCPKCHIPGIRYKGCDHMTCPSCDCQWNYQTCQKM</sequence>
<dbReference type="SUPFAM" id="SSF57850">
    <property type="entry name" value="RING/U-box"/>
    <property type="match status" value="1"/>
</dbReference>
<dbReference type="PANTHER" id="PTHR22770:SF13">
    <property type="entry name" value="RING-TYPE DOMAIN-CONTAINING PROTEIN"/>
    <property type="match status" value="1"/>
</dbReference>
<keyword evidence="5" id="KW-0862">Zinc</keyword>
<dbReference type="Proteomes" id="UP001470230">
    <property type="component" value="Unassembled WGS sequence"/>
</dbReference>
<evidence type="ECO:0000256" key="4">
    <source>
        <dbReference type="ARBA" id="ARBA00022786"/>
    </source>
</evidence>
<evidence type="ECO:0000313" key="7">
    <source>
        <dbReference type="Proteomes" id="UP001470230"/>
    </source>
</evidence>
<keyword evidence="3" id="KW-0863">Zinc-finger</keyword>
<evidence type="ECO:0008006" key="8">
    <source>
        <dbReference type="Google" id="ProtNLM"/>
    </source>
</evidence>
<organism evidence="6 7">
    <name type="scientific">Tritrichomonas musculus</name>
    <dbReference type="NCBI Taxonomy" id="1915356"/>
    <lineage>
        <taxon>Eukaryota</taxon>
        <taxon>Metamonada</taxon>
        <taxon>Parabasalia</taxon>
        <taxon>Tritrichomonadida</taxon>
        <taxon>Tritrichomonadidae</taxon>
        <taxon>Tritrichomonas</taxon>
    </lineage>
</organism>
<evidence type="ECO:0000256" key="1">
    <source>
        <dbReference type="ARBA" id="ARBA00004906"/>
    </source>
</evidence>
<evidence type="ECO:0000256" key="3">
    <source>
        <dbReference type="ARBA" id="ARBA00022771"/>
    </source>
</evidence>
<evidence type="ECO:0000256" key="2">
    <source>
        <dbReference type="ARBA" id="ARBA00022723"/>
    </source>
</evidence>
<gene>
    <name evidence="6" type="ORF">M9Y10_025180</name>
</gene>
<proteinExistence type="predicted"/>
<dbReference type="PANTHER" id="PTHR22770">
    <property type="entry name" value="UBIQUITIN CONJUGATING ENZYME 7 INTERACTING PROTEIN-RELATED"/>
    <property type="match status" value="1"/>
</dbReference>
<keyword evidence="2" id="KW-0479">Metal-binding</keyword>
<dbReference type="CDD" id="cd20336">
    <property type="entry name" value="Rcat_RBR"/>
    <property type="match status" value="1"/>
</dbReference>